<gene>
    <name evidence="1" type="ORF">WMSIL1_LOCUS2540</name>
</gene>
<reference evidence="1 2" key="1">
    <citation type="submission" date="2019-07" db="EMBL/GenBank/DDBJ databases">
        <authorList>
            <person name="Jastrzebski P J."/>
            <person name="Paukszto L."/>
            <person name="Jastrzebski P J."/>
        </authorList>
    </citation>
    <scope>NUCLEOTIDE SEQUENCE [LARGE SCALE GENOMIC DNA]</scope>
    <source>
        <strain evidence="1 2">WMS-il1</strain>
    </source>
</reference>
<protein>
    <submittedName>
        <fullName evidence="1">Uncharacterized protein</fullName>
    </submittedName>
</protein>
<accession>A0A564Y2M8</accession>
<dbReference type="EMBL" id="CABIJS010000066">
    <property type="protein sequence ID" value="VUZ41575.1"/>
    <property type="molecule type" value="Genomic_DNA"/>
</dbReference>
<sequence length="54" mass="6695">MFKCEATKWIQVSAEKRAVLLHHRRYHRSSDVMIQKDFNCPISDCFKSYKRYRW</sequence>
<organism evidence="1 2">
    <name type="scientific">Hymenolepis diminuta</name>
    <name type="common">Rat tapeworm</name>
    <dbReference type="NCBI Taxonomy" id="6216"/>
    <lineage>
        <taxon>Eukaryota</taxon>
        <taxon>Metazoa</taxon>
        <taxon>Spiralia</taxon>
        <taxon>Lophotrochozoa</taxon>
        <taxon>Platyhelminthes</taxon>
        <taxon>Cestoda</taxon>
        <taxon>Eucestoda</taxon>
        <taxon>Cyclophyllidea</taxon>
        <taxon>Hymenolepididae</taxon>
        <taxon>Hymenolepis</taxon>
    </lineage>
</organism>
<dbReference type="AlphaFoldDB" id="A0A564Y2M8"/>
<keyword evidence="2" id="KW-1185">Reference proteome</keyword>
<name>A0A564Y2M8_HYMDI</name>
<proteinExistence type="predicted"/>
<evidence type="ECO:0000313" key="2">
    <source>
        <dbReference type="Proteomes" id="UP000321570"/>
    </source>
</evidence>
<dbReference type="Proteomes" id="UP000321570">
    <property type="component" value="Unassembled WGS sequence"/>
</dbReference>
<evidence type="ECO:0000313" key="1">
    <source>
        <dbReference type="EMBL" id="VUZ41575.1"/>
    </source>
</evidence>